<evidence type="ECO:0000256" key="2">
    <source>
        <dbReference type="ARBA" id="ARBA00022475"/>
    </source>
</evidence>
<dbReference type="RefSeq" id="WP_067633101.1">
    <property type="nucleotide sequence ID" value="NZ_CP013213.1"/>
</dbReference>
<sequence>MSIIVQLSVIFGFTLLGEVVASTLPFVFPGSVIGLLLLYTALTLKIVKIDTIEPTASGLKNNMAFFFVPLTVGLMESWTVFQDIMIPILVIVFVSTLLTLVISAKTTDALLEKEMEDDHA</sequence>
<keyword evidence="8" id="KW-1185">Reference proteome</keyword>
<feature type="transmembrane region" description="Helical" evidence="6">
    <location>
        <begin position="59"/>
        <end position="78"/>
    </location>
</feature>
<evidence type="ECO:0000256" key="1">
    <source>
        <dbReference type="ARBA" id="ARBA00004651"/>
    </source>
</evidence>
<dbReference type="STRING" id="1514105.AOC36_07810"/>
<dbReference type="Proteomes" id="UP000063781">
    <property type="component" value="Chromosome"/>
</dbReference>
<dbReference type="OrthoDB" id="3176438at2"/>
<organism evidence="7 8">
    <name type="scientific">Erysipelothrix larvae</name>
    <dbReference type="NCBI Taxonomy" id="1514105"/>
    <lineage>
        <taxon>Bacteria</taxon>
        <taxon>Bacillati</taxon>
        <taxon>Bacillota</taxon>
        <taxon>Erysipelotrichia</taxon>
        <taxon>Erysipelotrichales</taxon>
        <taxon>Erysipelotrichaceae</taxon>
        <taxon>Erysipelothrix</taxon>
    </lineage>
</organism>
<dbReference type="KEGG" id="erl:AOC36_07810"/>
<evidence type="ECO:0000256" key="6">
    <source>
        <dbReference type="SAM" id="Phobius"/>
    </source>
</evidence>
<keyword evidence="5 6" id="KW-0472">Membrane</keyword>
<dbReference type="PANTHER" id="PTHR33931">
    <property type="entry name" value="HOLIN-LIKE PROTEIN CIDA-RELATED"/>
    <property type="match status" value="1"/>
</dbReference>
<evidence type="ECO:0000256" key="5">
    <source>
        <dbReference type="ARBA" id="ARBA00023136"/>
    </source>
</evidence>
<evidence type="ECO:0000256" key="3">
    <source>
        <dbReference type="ARBA" id="ARBA00022692"/>
    </source>
</evidence>
<evidence type="ECO:0000256" key="4">
    <source>
        <dbReference type="ARBA" id="ARBA00022989"/>
    </source>
</evidence>
<protein>
    <recommendedName>
        <fullName evidence="9">Murein hydrolase transporter LrgA</fullName>
    </recommendedName>
</protein>
<evidence type="ECO:0000313" key="8">
    <source>
        <dbReference type="Proteomes" id="UP000063781"/>
    </source>
</evidence>
<dbReference type="Pfam" id="PF03788">
    <property type="entry name" value="LrgA"/>
    <property type="match status" value="1"/>
</dbReference>
<comment type="subcellular location">
    <subcellularLocation>
        <location evidence="1">Cell membrane</location>
        <topology evidence="1">Multi-pass membrane protein</topology>
    </subcellularLocation>
</comment>
<reference evidence="7 8" key="1">
    <citation type="submission" date="2015-10" db="EMBL/GenBank/DDBJ databases">
        <title>Erysipelothrix larvae sp. LV19 isolated from the larval gut of the rhinoceros beetle, Trypoxylus dichotomus.</title>
        <authorList>
            <person name="Lim S."/>
            <person name="Kim B.-C."/>
        </authorList>
    </citation>
    <scope>NUCLEOTIDE SEQUENCE [LARGE SCALE GENOMIC DNA]</scope>
    <source>
        <strain evidence="7 8">LV19</strain>
    </source>
</reference>
<feature type="transmembrane region" description="Helical" evidence="6">
    <location>
        <begin position="31"/>
        <end position="47"/>
    </location>
</feature>
<keyword evidence="2" id="KW-1003">Cell membrane</keyword>
<dbReference type="GO" id="GO:0005886">
    <property type="term" value="C:plasma membrane"/>
    <property type="evidence" value="ECO:0007669"/>
    <property type="project" value="UniProtKB-SubCell"/>
</dbReference>
<gene>
    <name evidence="7" type="ORF">AOC36_07810</name>
</gene>
<dbReference type="PANTHER" id="PTHR33931:SF2">
    <property type="entry name" value="HOLIN-LIKE PROTEIN CIDA"/>
    <property type="match status" value="1"/>
</dbReference>
<dbReference type="EMBL" id="CP013213">
    <property type="protein sequence ID" value="AMC93891.1"/>
    <property type="molecule type" value="Genomic_DNA"/>
</dbReference>
<accession>A0A0X8H0P2</accession>
<name>A0A0X8H0P2_9FIRM</name>
<feature type="transmembrane region" description="Helical" evidence="6">
    <location>
        <begin position="84"/>
        <end position="104"/>
    </location>
</feature>
<proteinExistence type="predicted"/>
<dbReference type="AlphaFoldDB" id="A0A0X8H0P2"/>
<keyword evidence="3 6" id="KW-0812">Transmembrane</keyword>
<dbReference type="InterPro" id="IPR005538">
    <property type="entry name" value="LrgA/CidA"/>
</dbReference>
<evidence type="ECO:0000313" key="7">
    <source>
        <dbReference type="EMBL" id="AMC93891.1"/>
    </source>
</evidence>
<evidence type="ECO:0008006" key="9">
    <source>
        <dbReference type="Google" id="ProtNLM"/>
    </source>
</evidence>
<keyword evidence="4 6" id="KW-1133">Transmembrane helix</keyword>